<feature type="compositionally biased region" description="Polar residues" evidence="11">
    <location>
        <begin position="319"/>
        <end position="339"/>
    </location>
</feature>
<dbReference type="RefSeq" id="XP_028995132.1">
    <property type="nucleotide sequence ID" value="XM_029139299.3"/>
</dbReference>
<keyword evidence="2" id="KW-0597">Phosphoprotein</keyword>
<evidence type="ECO:0000313" key="13">
    <source>
        <dbReference type="Proteomes" id="UP000515150"/>
    </source>
</evidence>
<feature type="compositionally biased region" description="Basic and acidic residues" evidence="11">
    <location>
        <begin position="309"/>
        <end position="318"/>
    </location>
</feature>
<dbReference type="FunFam" id="3.30.160.60:FF:000083">
    <property type="entry name" value="Immunodeficiency virus type I enhancer binding protein 1"/>
    <property type="match status" value="1"/>
</dbReference>
<dbReference type="PROSITE" id="PS00028">
    <property type="entry name" value="ZINC_FINGER_C2H2_1"/>
    <property type="match status" value="4"/>
</dbReference>
<reference evidence="14 15" key="1">
    <citation type="submission" date="2025-04" db="UniProtKB">
        <authorList>
            <consortium name="RefSeq"/>
        </authorList>
    </citation>
    <scope>IDENTIFICATION</scope>
</reference>
<feature type="region of interest" description="Disordered" evidence="11">
    <location>
        <begin position="1706"/>
        <end position="1780"/>
    </location>
</feature>
<feature type="compositionally biased region" description="Polar residues" evidence="11">
    <location>
        <begin position="267"/>
        <end position="285"/>
    </location>
</feature>
<sequence>MESVETTAGVRSSAEGQGGHVAKKKGTSDTTQAGRSPSVELEGKGWHQQRQSSQSRDTCGFSEMSDSGKSLQLEEQHSQSASHQVYEVSSYPVHSPKQKAVSPACHKKSPSSPEVQQQGGMDQLSEAACKVEPKPQKPGKYVCDYCGRACAKPSVLKKHIRSHTGERPYPCVPCGFSFKTKSNLYKHRKSHAHSVKAGTVPFSELGSFNANAEQGSFEGEGELFSDAEQSTDTDEDALNDPLLLLDSPVEASDNTAVKVLNLISQRRGATSTPAQDGSSQPQETNAPPAEAGRAIQSCTIKQRLALRLSEKRSSDSDHNLSLPSQSSKGSTDSGYFSRSESAEHQAGPPNTNAKSYQEIMFGKCYRPSPKQTTAFTACSTDSDEYVGRQSEKGVSRVFTQEKDTVESIKINSKSFTREEVKEPQLDAGSDVGPLMRSNSMPTSSAACLTMPQALRGSHSFDERTSTGGMRRLRRQAAFELSAHDGHADADGHGKTSERGLSPTGLEMENQPSSVVANVSHQRHAMELATRKRRKEKREEEDAPGLYEGHREQCDEMSDPSKDYDSKQAALGIMALARGHSLSMLAQMDRCDMDTSAIPEIRKTLGNVISVIQHTNSINRPHSEQPEAYKYGQRQESSSSFQSMEASESYEMERSDGRLQPPLQMGPKLVRQPNIQVPEIRVTVEPDSPEKATEVQVKEPEKHMEEFQWPQRSETLAQFPPEKLPPKKKRLRLADIEHSSGESSFESACTSLSRSPSQDSNLSYSSTFSFDREDSLKSASPARQEDLAKPLELLSVPGSGHSLSVLHQRQQHEMRRSSSEQAPCDLRREFPEIRSVSFDYGSLSPTAKIRLADAGAGHSAAKERRRGNLVRQESLNMDTEVSQSPSQVFAQCLSGSAPPFTAVAALPQTLPIFSAGNTFPQLSHPSLLVPVRIQTNVPSFGSITYTSVSQVFDNQYASVSSTTGPQSSRLLDPHSVLAYSKPPLTHTLNVEALDLSSAKLKTGIPLSLTSRTISTTNASSGGANKRMLSPASSLDLFIEVKQQKRVKEERMFGQIVEELSAVELGKCNMSEETGQRSEVQGEDDSRRGEFITLQQNVAEASELSIESAMESSPLGPGSPPYSMISLSDGKDAGTEKRAPMDTAAQLVASQDVLISEVEHSRLLAQFPSLRTTTGVSWCFLNYTKPSCSHSSAPYASVYAAWCVSAHNPNPLDLSTGAALALLRSRQKGGGVIYTLAAMCQPGTGKLVSSLVLWRQTVEQLQRKPEAKEGDVTYGKKVKDISCRVKTAKEEWKEREASTTQPVPTRIKIFEGGYKSNEDYVYVRGRGRGKYICEECGIRCKKPSMLKKHIRTHTDVRPYICRVCNFAFKTKGNLTKHMKSKAHMKKCLELGVSVTMDETEIQEHADDAQHEPKTEAAVTTKHQFSDAEDSDGMDEDEIDEDDDEDDDYEGDSTPKLHSRSTSPQPCGVTSVSVTASVVVHGCPLAALPGANIRQQASGRRTGSDLRPLLGTDRREKSVDEDSLTMLSPDQAGFLFDPYSSCLLSPGWESPIREPSPSRPRYPSPRRELSPRGRSSTRWDASPLRPGSPGFAPIQHLSPVSMERPLSPGLELAGKRESSLRGRQRVVLRAVSPRRGSHQHKGSDKARNQAKMEMAQQQGAFEMEMDQRSSLASSVLVAASSHHQNILSHLPLHSQQQAHTLLPVVPVGGLQMLHSPPSSSTDVAPSPEPSPESSEGQRHSGGGGSVPGAEAGGEDVAGQNQVTQEKSPNPDIRDSRQEENVQTCLKAIASLKITTEDPH</sequence>
<evidence type="ECO:0000256" key="10">
    <source>
        <dbReference type="PROSITE-ProRule" id="PRU00042"/>
    </source>
</evidence>
<evidence type="ECO:0000256" key="8">
    <source>
        <dbReference type="ARBA" id="ARBA00023163"/>
    </source>
</evidence>
<keyword evidence="7" id="KW-0805">Transcription regulation</keyword>
<dbReference type="CTD" id="100536055"/>
<evidence type="ECO:0000259" key="12">
    <source>
        <dbReference type="PROSITE" id="PS50157"/>
    </source>
</evidence>
<dbReference type="Gene3D" id="3.30.160.60">
    <property type="entry name" value="Classic Zinc Finger"/>
    <property type="match status" value="4"/>
</dbReference>
<dbReference type="FunFam" id="3.30.160.60:FF:000594">
    <property type="entry name" value="Transcription factor HIVEP2"/>
    <property type="match status" value="1"/>
</dbReference>
<gene>
    <name evidence="14 15" type="primary">hivep2b</name>
</gene>
<feature type="region of interest" description="Disordered" evidence="11">
    <location>
        <begin position="1545"/>
        <end position="1593"/>
    </location>
</feature>
<evidence type="ECO:0000256" key="3">
    <source>
        <dbReference type="ARBA" id="ARBA00022723"/>
    </source>
</evidence>
<feature type="compositionally biased region" description="Basic and acidic residues" evidence="11">
    <location>
        <begin position="547"/>
        <end position="563"/>
    </location>
</feature>
<keyword evidence="4" id="KW-0677">Repeat</keyword>
<dbReference type="OrthoDB" id="10042249at2759"/>
<feature type="compositionally biased region" description="Polar residues" evidence="11">
    <location>
        <begin position="1755"/>
        <end position="1764"/>
    </location>
</feature>
<evidence type="ECO:0000256" key="2">
    <source>
        <dbReference type="ARBA" id="ARBA00022553"/>
    </source>
</evidence>
<feature type="region of interest" description="Disordered" evidence="11">
    <location>
        <begin position="483"/>
        <end position="509"/>
    </location>
</feature>
<dbReference type="KEGG" id="bspl:114848627"/>
<dbReference type="GeneID" id="114848627"/>
<feature type="domain" description="C2H2-type" evidence="12">
    <location>
        <begin position="1357"/>
        <end position="1381"/>
    </location>
</feature>
<feature type="region of interest" description="Disordered" evidence="11">
    <location>
        <begin position="1"/>
        <end position="119"/>
    </location>
</feature>
<dbReference type="SMART" id="SM00355">
    <property type="entry name" value="ZnF_C2H2"/>
    <property type="match status" value="4"/>
</dbReference>
<evidence type="ECO:0000313" key="14">
    <source>
        <dbReference type="RefSeq" id="XP_028995132.1"/>
    </source>
</evidence>
<dbReference type="Proteomes" id="UP000515150">
    <property type="component" value="Chromosome 22"/>
</dbReference>
<dbReference type="RefSeq" id="XP_028995133.1">
    <property type="nucleotide sequence ID" value="XM_029139300.3"/>
</dbReference>
<feature type="compositionally biased region" description="Basic and acidic residues" evidence="11">
    <location>
        <begin position="1402"/>
        <end position="1412"/>
    </location>
</feature>
<dbReference type="PROSITE" id="PS50157">
    <property type="entry name" value="ZINC_FINGER_C2H2_2"/>
    <property type="match status" value="4"/>
</dbReference>
<evidence type="ECO:0000256" key="11">
    <source>
        <dbReference type="SAM" id="MobiDB-lite"/>
    </source>
</evidence>
<feature type="compositionally biased region" description="Low complexity" evidence="11">
    <location>
        <begin position="633"/>
        <end position="648"/>
    </location>
</feature>
<dbReference type="GO" id="GO:0000981">
    <property type="term" value="F:DNA-binding transcription factor activity, RNA polymerase II-specific"/>
    <property type="evidence" value="ECO:0007669"/>
    <property type="project" value="TreeGrafter"/>
</dbReference>
<dbReference type="SUPFAM" id="SSF57667">
    <property type="entry name" value="beta-beta-alpha zinc fingers"/>
    <property type="match status" value="2"/>
</dbReference>
<evidence type="ECO:0000256" key="1">
    <source>
        <dbReference type="ARBA" id="ARBA00004123"/>
    </source>
</evidence>
<feature type="domain" description="C2H2-type" evidence="12">
    <location>
        <begin position="1329"/>
        <end position="1356"/>
    </location>
</feature>
<feature type="compositionally biased region" description="Basic and acidic residues" evidence="11">
    <location>
        <begin position="681"/>
        <end position="705"/>
    </location>
</feature>
<dbReference type="PANTHER" id="PTHR45944:SF1">
    <property type="entry name" value="TRANSCRIPTION FACTOR HIVEP2"/>
    <property type="match status" value="1"/>
</dbReference>
<feature type="compositionally biased region" description="Polar residues" evidence="11">
    <location>
        <begin position="740"/>
        <end position="765"/>
    </location>
</feature>
<keyword evidence="13" id="KW-1185">Reference proteome</keyword>
<organism evidence="13 15">
    <name type="scientific">Betta splendens</name>
    <name type="common">Siamese fighting fish</name>
    <dbReference type="NCBI Taxonomy" id="158456"/>
    <lineage>
        <taxon>Eukaryota</taxon>
        <taxon>Metazoa</taxon>
        <taxon>Chordata</taxon>
        <taxon>Craniata</taxon>
        <taxon>Vertebrata</taxon>
        <taxon>Euteleostomi</taxon>
        <taxon>Actinopterygii</taxon>
        <taxon>Neopterygii</taxon>
        <taxon>Teleostei</taxon>
        <taxon>Neoteleostei</taxon>
        <taxon>Acanthomorphata</taxon>
        <taxon>Anabantaria</taxon>
        <taxon>Anabantiformes</taxon>
        <taxon>Anabantoidei</taxon>
        <taxon>Osphronemidae</taxon>
        <taxon>Betta</taxon>
    </lineage>
</organism>
<evidence type="ECO:0000256" key="7">
    <source>
        <dbReference type="ARBA" id="ARBA00023015"/>
    </source>
</evidence>
<feature type="region of interest" description="Disordered" evidence="11">
    <location>
        <begin position="309"/>
        <end position="353"/>
    </location>
</feature>
<dbReference type="GO" id="GO:0008270">
    <property type="term" value="F:zinc ion binding"/>
    <property type="evidence" value="ECO:0007669"/>
    <property type="project" value="UniProtKB-KW"/>
</dbReference>
<feature type="region of interest" description="Disordered" evidence="11">
    <location>
        <begin position="267"/>
        <end position="295"/>
    </location>
</feature>
<dbReference type="GO" id="GO:0005634">
    <property type="term" value="C:nucleus"/>
    <property type="evidence" value="ECO:0007669"/>
    <property type="project" value="UniProtKB-SubCell"/>
</dbReference>
<feature type="region of interest" description="Disordered" evidence="11">
    <location>
        <begin position="1402"/>
        <end position="1466"/>
    </location>
</feature>
<feature type="compositionally biased region" description="Polar residues" evidence="11">
    <location>
        <begin position="1"/>
        <end position="10"/>
    </location>
</feature>
<dbReference type="FunFam" id="3.30.160.60:FF:000033">
    <property type="entry name" value="Immunodeficiency virus type I enhancer binding protein 1"/>
    <property type="match status" value="2"/>
</dbReference>
<feature type="compositionally biased region" description="Basic and acidic residues" evidence="11">
    <location>
        <begin position="483"/>
        <end position="497"/>
    </location>
</feature>
<evidence type="ECO:0000256" key="5">
    <source>
        <dbReference type="ARBA" id="ARBA00022771"/>
    </source>
</evidence>
<feature type="compositionally biased region" description="Polar residues" evidence="11">
    <location>
        <begin position="110"/>
        <end position="119"/>
    </location>
</feature>
<feature type="compositionally biased region" description="Acidic residues" evidence="11">
    <location>
        <begin position="1424"/>
        <end position="1448"/>
    </location>
</feature>
<keyword evidence="6" id="KW-0862">Zinc</keyword>
<keyword evidence="9" id="KW-0539">Nucleus</keyword>
<dbReference type="PANTHER" id="PTHR45944">
    <property type="entry name" value="SCHNURRI, ISOFORM F"/>
    <property type="match status" value="1"/>
</dbReference>
<feature type="region of interest" description="Disordered" evidence="11">
    <location>
        <begin position="1492"/>
        <end position="1521"/>
    </location>
</feature>
<dbReference type="InterPro" id="IPR013087">
    <property type="entry name" value="Znf_C2H2_type"/>
</dbReference>
<dbReference type="GO" id="GO:0000978">
    <property type="term" value="F:RNA polymerase II cis-regulatory region sequence-specific DNA binding"/>
    <property type="evidence" value="ECO:0007669"/>
    <property type="project" value="TreeGrafter"/>
</dbReference>
<feature type="region of interest" description="Disordered" evidence="11">
    <location>
        <begin position="527"/>
        <end position="563"/>
    </location>
</feature>
<feature type="domain" description="C2H2-type" evidence="12">
    <location>
        <begin position="169"/>
        <end position="196"/>
    </location>
</feature>
<dbReference type="InterPro" id="IPR036236">
    <property type="entry name" value="Znf_C2H2_sf"/>
</dbReference>
<evidence type="ECO:0000256" key="6">
    <source>
        <dbReference type="ARBA" id="ARBA00022833"/>
    </source>
</evidence>
<feature type="region of interest" description="Disordered" evidence="11">
    <location>
        <begin position="615"/>
        <end position="765"/>
    </location>
</feature>
<dbReference type="Pfam" id="PF00096">
    <property type="entry name" value="zf-C2H2"/>
    <property type="match status" value="4"/>
</dbReference>
<protein>
    <submittedName>
        <fullName evidence="14 15">Transcription factor HIVEP2</fullName>
    </submittedName>
</protein>
<dbReference type="InterPro" id="IPR051969">
    <property type="entry name" value="Zinc-finger_DNA-bd_regulators"/>
</dbReference>
<accession>A0A6P7LMS1</accession>
<name>A0A6P7LMS1_BETSP</name>
<keyword evidence="8" id="KW-0804">Transcription</keyword>
<evidence type="ECO:0000256" key="9">
    <source>
        <dbReference type="ARBA" id="ARBA00023242"/>
    </source>
</evidence>
<keyword evidence="5 10" id="KW-0863">Zinc-finger</keyword>
<evidence type="ECO:0000313" key="15">
    <source>
        <dbReference type="RefSeq" id="XP_028995133.1"/>
    </source>
</evidence>
<comment type="subcellular location">
    <subcellularLocation>
        <location evidence="1">Nucleus</location>
    </subcellularLocation>
</comment>
<keyword evidence="3" id="KW-0479">Metal-binding</keyword>
<evidence type="ECO:0000256" key="4">
    <source>
        <dbReference type="ARBA" id="ARBA00022737"/>
    </source>
</evidence>
<feature type="compositionally biased region" description="Polar residues" evidence="11">
    <location>
        <begin position="48"/>
        <end position="57"/>
    </location>
</feature>
<feature type="domain" description="C2H2-type" evidence="12">
    <location>
        <begin position="141"/>
        <end position="168"/>
    </location>
</feature>
<proteinExistence type="predicted"/>